<comment type="caution">
    <text evidence="2">The sequence shown here is derived from an EMBL/GenBank/DDBJ whole genome shotgun (WGS) entry which is preliminary data.</text>
</comment>
<dbReference type="RefSeq" id="WP_003390445.1">
    <property type="nucleotide sequence ID" value="NZ_APBN01000011.1"/>
</dbReference>
<gene>
    <name evidence="2" type="ORF">I532_19976</name>
</gene>
<reference evidence="2 3" key="1">
    <citation type="submission" date="2013-03" db="EMBL/GenBank/DDBJ databases">
        <title>Assembly of a new bacterial strain Brevibacillus borstelensis AK1.</title>
        <authorList>
            <person name="Rajan I."/>
            <person name="PoliReddy D."/>
            <person name="Sugumar T."/>
            <person name="Rathinam K."/>
            <person name="Alqarawi S."/>
            <person name="Khalil A.B."/>
            <person name="Sivakumar N."/>
        </authorList>
    </citation>
    <scope>NUCLEOTIDE SEQUENCE [LARGE SCALE GENOMIC DNA]</scope>
    <source>
        <strain evidence="2 3">AK1</strain>
    </source>
</reference>
<dbReference type="InterPro" id="IPR018745">
    <property type="entry name" value="MpsC"/>
</dbReference>
<sequence length="230" mass="26605">MESVVQQTEISSYIGKILRDNFGKGPESIFVSIGHTFITVYIKNFLSPIEQVLLEQGQETTVNSIRDSLMQKLLPEIKTYINKITEREITEFYYDWNFHRKSGLFLGIASTPFSYNPSFSELYEGKEALHREIYLHNEQVQRKPENLVSYQLHARLILLIQQGVFVQIEKELIRLGHEGIVLLAKKNVEKQFLGKNSHIESVLNRRVIELFVASNARMDKSIIVFMLSAP</sequence>
<accession>M8D3T2</accession>
<dbReference type="STRING" id="1300222.I532_19976"/>
<protein>
    <recommendedName>
        <fullName evidence="1">Na+-translocating membrane potential-generating system MpsC domain-containing protein</fullName>
    </recommendedName>
</protein>
<evidence type="ECO:0000313" key="2">
    <source>
        <dbReference type="EMBL" id="EMT50919.1"/>
    </source>
</evidence>
<evidence type="ECO:0000313" key="3">
    <source>
        <dbReference type="Proteomes" id="UP000012081"/>
    </source>
</evidence>
<dbReference type="Pfam" id="PF10057">
    <property type="entry name" value="MpsC"/>
    <property type="match status" value="2"/>
</dbReference>
<dbReference type="Proteomes" id="UP000012081">
    <property type="component" value="Unassembled WGS sequence"/>
</dbReference>
<organism evidence="2 3">
    <name type="scientific">Brevibacillus borstelensis AK1</name>
    <dbReference type="NCBI Taxonomy" id="1300222"/>
    <lineage>
        <taxon>Bacteria</taxon>
        <taxon>Bacillati</taxon>
        <taxon>Bacillota</taxon>
        <taxon>Bacilli</taxon>
        <taxon>Bacillales</taxon>
        <taxon>Paenibacillaceae</taxon>
        <taxon>Brevibacillus</taxon>
    </lineage>
</organism>
<dbReference type="AlphaFoldDB" id="M8D3T2"/>
<proteinExistence type="predicted"/>
<feature type="domain" description="Na+-translocating membrane potential-generating system MpsC" evidence="1">
    <location>
        <begin position="135"/>
        <end position="228"/>
    </location>
</feature>
<dbReference type="PATRIC" id="fig|1300222.3.peg.4198"/>
<keyword evidence="3" id="KW-1185">Reference proteome</keyword>
<dbReference type="EMBL" id="APBN01000011">
    <property type="protein sequence ID" value="EMT50919.1"/>
    <property type="molecule type" value="Genomic_DNA"/>
</dbReference>
<feature type="domain" description="Na+-translocating membrane potential-generating system MpsC" evidence="1">
    <location>
        <begin position="7"/>
        <end position="101"/>
    </location>
</feature>
<evidence type="ECO:0000259" key="1">
    <source>
        <dbReference type="Pfam" id="PF10057"/>
    </source>
</evidence>
<name>M8D3T2_9BACL</name>
<dbReference type="GeneID" id="89499720"/>
<dbReference type="OrthoDB" id="2677857at2"/>